<dbReference type="GO" id="GO:0000160">
    <property type="term" value="P:phosphorelay signal transduction system"/>
    <property type="evidence" value="ECO:0007669"/>
    <property type="project" value="InterPro"/>
</dbReference>
<name>A0A6J4J1D9_9CHLR</name>
<evidence type="ECO:0000259" key="3">
    <source>
        <dbReference type="PROSITE" id="PS50110"/>
    </source>
</evidence>
<gene>
    <name evidence="4" type="ORF">AVDCRST_MAG77-2813</name>
</gene>
<feature type="modified residue" description="4-aspartylphosphate" evidence="2">
    <location>
        <position position="53"/>
    </location>
</feature>
<dbReference type="Pfam" id="PF00072">
    <property type="entry name" value="Response_reg"/>
    <property type="match status" value="1"/>
</dbReference>
<dbReference type="AlphaFoldDB" id="A0A6J4J1D9"/>
<dbReference type="InterPro" id="IPR050595">
    <property type="entry name" value="Bact_response_regulator"/>
</dbReference>
<evidence type="ECO:0000256" key="1">
    <source>
        <dbReference type="ARBA" id="ARBA00022553"/>
    </source>
</evidence>
<evidence type="ECO:0000313" key="4">
    <source>
        <dbReference type="EMBL" id="CAA9265564.1"/>
    </source>
</evidence>
<sequence>MAGGVPVVDDNVDIRGFLLMALSDEGYEVLAAPDGWVALAFAAEHAPDVVLLDYNMPGCDGCCRSRGRRWSW</sequence>
<dbReference type="PROSITE" id="PS50110">
    <property type="entry name" value="RESPONSE_REGULATORY"/>
    <property type="match status" value="1"/>
</dbReference>
<organism evidence="4">
    <name type="scientific">uncultured Chloroflexota bacterium</name>
    <dbReference type="NCBI Taxonomy" id="166587"/>
    <lineage>
        <taxon>Bacteria</taxon>
        <taxon>Bacillati</taxon>
        <taxon>Chloroflexota</taxon>
        <taxon>environmental samples</taxon>
    </lineage>
</organism>
<dbReference type="SUPFAM" id="SSF52172">
    <property type="entry name" value="CheY-like"/>
    <property type="match status" value="1"/>
</dbReference>
<accession>A0A6J4J1D9</accession>
<reference evidence="4" key="1">
    <citation type="submission" date="2020-02" db="EMBL/GenBank/DDBJ databases">
        <authorList>
            <person name="Meier V. D."/>
        </authorList>
    </citation>
    <scope>NUCLEOTIDE SEQUENCE</scope>
    <source>
        <strain evidence="4">AVDCRST_MAG77</strain>
    </source>
</reference>
<dbReference type="PANTHER" id="PTHR44591">
    <property type="entry name" value="STRESS RESPONSE REGULATOR PROTEIN 1"/>
    <property type="match status" value="1"/>
</dbReference>
<dbReference type="CDD" id="cd00156">
    <property type="entry name" value="REC"/>
    <property type="match status" value="1"/>
</dbReference>
<evidence type="ECO:0000256" key="2">
    <source>
        <dbReference type="PROSITE-ProRule" id="PRU00169"/>
    </source>
</evidence>
<dbReference type="PANTHER" id="PTHR44591:SF18">
    <property type="entry name" value="REGULATORY PROTEIN"/>
    <property type="match status" value="1"/>
</dbReference>
<keyword evidence="1 2" id="KW-0597">Phosphoprotein</keyword>
<dbReference type="InterPro" id="IPR011006">
    <property type="entry name" value="CheY-like_superfamily"/>
</dbReference>
<proteinExistence type="predicted"/>
<feature type="domain" description="Response regulatory" evidence="3">
    <location>
        <begin position="4"/>
        <end position="72"/>
    </location>
</feature>
<dbReference type="EMBL" id="CADCTC010000166">
    <property type="protein sequence ID" value="CAA9265564.1"/>
    <property type="molecule type" value="Genomic_DNA"/>
</dbReference>
<dbReference type="InterPro" id="IPR001789">
    <property type="entry name" value="Sig_transdc_resp-reg_receiver"/>
</dbReference>
<protein>
    <recommendedName>
        <fullName evidence="3">Response regulatory domain-containing protein</fullName>
    </recommendedName>
</protein>
<dbReference type="Gene3D" id="3.40.50.2300">
    <property type="match status" value="1"/>
</dbReference>